<dbReference type="HOGENOM" id="CLU_1949036_0_0_1"/>
<organism evidence="1 2">
    <name type="scientific">Gloeophyllum trabeum (strain ATCC 11539 / FP-39264 / Madison 617)</name>
    <name type="common">Brown rot fungus</name>
    <dbReference type="NCBI Taxonomy" id="670483"/>
    <lineage>
        <taxon>Eukaryota</taxon>
        <taxon>Fungi</taxon>
        <taxon>Dikarya</taxon>
        <taxon>Basidiomycota</taxon>
        <taxon>Agaricomycotina</taxon>
        <taxon>Agaricomycetes</taxon>
        <taxon>Gloeophyllales</taxon>
        <taxon>Gloeophyllaceae</taxon>
        <taxon>Gloeophyllum</taxon>
    </lineage>
</organism>
<dbReference type="GeneID" id="19306330"/>
<evidence type="ECO:0000313" key="2">
    <source>
        <dbReference type="Proteomes" id="UP000030669"/>
    </source>
</evidence>
<dbReference type="KEGG" id="gtr:GLOTRDRAFT_45325"/>
<dbReference type="EMBL" id="KB469305">
    <property type="protein sequence ID" value="EPQ53710.1"/>
    <property type="molecule type" value="Genomic_DNA"/>
</dbReference>
<reference evidence="1 2" key="1">
    <citation type="journal article" date="2012" name="Science">
        <title>The Paleozoic origin of enzymatic lignin decomposition reconstructed from 31 fungal genomes.</title>
        <authorList>
            <person name="Floudas D."/>
            <person name="Binder M."/>
            <person name="Riley R."/>
            <person name="Barry K."/>
            <person name="Blanchette R.A."/>
            <person name="Henrissat B."/>
            <person name="Martinez A.T."/>
            <person name="Otillar R."/>
            <person name="Spatafora J.W."/>
            <person name="Yadav J.S."/>
            <person name="Aerts A."/>
            <person name="Benoit I."/>
            <person name="Boyd A."/>
            <person name="Carlson A."/>
            <person name="Copeland A."/>
            <person name="Coutinho P.M."/>
            <person name="de Vries R.P."/>
            <person name="Ferreira P."/>
            <person name="Findley K."/>
            <person name="Foster B."/>
            <person name="Gaskell J."/>
            <person name="Glotzer D."/>
            <person name="Gorecki P."/>
            <person name="Heitman J."/>
            <person name="Hesse C."/>
            <person name="Hori C."/>
            <person name="Igarashi K."/>
            <person name="Jurgens J.A."/>
            <person name="Kallen N."/>
            <person name="Kersten P."/>
            <person name="Kohler A."/>
            <person name="Kuees U."/>
            <person name="Kumar T.K.A."/>
            <person name="Kuo A."/>
            <person name="LaButti K."/>
            <person name="Larrondo L.F."/>
            <person name="Lindquist E."/>
            <person name="Ling A."/>
            <person name="Lombard V."/>
            <person name="Lucas S."/>
            <person name="Lundell T."/>
            <person name="Martin R."/>
            <person name="McLaughlin D.J."/>
            <person name="Morgenstern I."/>
            <person name="Morin E."/>
            <person name="Murat C."/>
            <person name="Nagy L.G."/>
            <person name="Nolan M."/>
            <person name="Ohm R.A."/>
            <person name="Patyshakuliyeva A."/>
            <person name="Rokas A."/>
            <person name="Ruiz-Duenas F.J."/>
            <person name="Sabat G."/>
            <person name="Salamov A."/>
            <person name="Samejima M."/>
            <person name="Schmutz J."/>
            <person name="Slot J.C."/>
            <person name="St John F."/>
            <person name="Stenlid J."/>
            <person name="Sun H."/>
            <person name="Sun S."/>
            <person name="Syed K."/>
            <person name="Tsang A."/>
            <person name="Wiebenga A."/>
            <person name="Young D."/>
            <person name="Pisabarro A."/>
            <person name="Eastwood D.C."/>
            <person name="Martin F."/>
            <person name="Cullen D."/>
            <person name="Grigoriev I.V."/>
            <person name="Hibbett D.S."/>
        </authorList>
    </citation>
    <scope>NUCLEOTIDE SEQUENCE [LARGE SCALE GENOMIC DNA]</scope>
    <source>
        <strain evidence="1 2">ATCC 11539</strain>
    </source>
</reference>
<dbReference type="OrthoDB" id="3169417at2759"/>
<name>S7RHE2_GLOTA</name>
<evidence type="ECO:0000313" key="1">
    <source>
        <dbReference type="EMBL" id="EPQ53710.1"/>
    </source>
</evidence>
<protein>
    <submittedName>
        <fullName evidence="1">Uncharacterized protein</fullName>
    </submittedName>
</protein>
<proteinExistence type="predicted"/>
<dbReference type="RefSeq" id="XP_007867734.1">
    <property type="nucleotide sequence ID" value="XM_007869543.1"/>
</dbReference>
<dbReference type="Proteomes" id="UP000030669">
    <property type="component" value="Unassembled WGS sequence"/>
</dbReference>
<dbReference type="eggNOG" id="ENOG502SW6N">
    <property type="taxonomic scope" value="Eukaryota"/>
</dbReference>
<accession>S7RHE2</accession>
<keyword evidence="2" id="KW-1185">Reference proteome</keyword>
<gene>
    <name evidence="1" type="ORF">GLOTRDRAFT_45325</name>
</gene>
<sequence>MPCVLSALSLQVKLCNSSLSNSLQLTLLSTKRITSRDGRACECGKYRKQPAGGTKCILPAACTPPRALSIVPFGVTYEKIGTIQRRLAWPLHKDDTLTQSGSSTELNIYALSNNDLFLMSCLPRPLPRP</sequence>
<dbReference type="AlphaFoldDB" id="S7RHE2"/>